<dbReference type="PANTHER" id="PTHR18964">
    <property type="entry name" value="ROK (REPRESSOR, ORF, KINASE) FAMILY"/>
    <property type="match status" value="1"/>
</dbReference>
<sequence length="392" mass="42042">MIGRGQTGNAKLVKHINREGILHQLRENPRVSRADLAKLTELSRPCVSALVDEMIVEGLISEVGFGESKGGRKPILLEYNFQAYGVIGAVFEGSTLQLAIANLKGELLVQRTTCLPHPMNGETAIQSIEQGLAALLDESGFDKARLLGMGLGLPGITQRSEGTVSYAPSTGWMGLPVRKEIEAALGLPVVIENDVNLMTLGEFHKGIGVGHSNLVYMYAGTGIGAGIMIDGQLYRGAKEASGEIGYMVIGPVGNQTKGEYGVFERNYSVRAIREKAKAVLPSMDDGESIVKQIVDQAKSGAEAAQTLLDDICRHWTYGIANLTSVMDPALLILSGEMLHIGDEGVHKIQQWLTDWVPSVPRIEMASLGDQAGLIGAIHCALEAFPSTSKLQR</sequence>
<evidence type="ECO:0000256" key="1">
    <source>
        <dbReference type="ARBA" id="ARBA00002486"/>
    </source>
</evidence>
<dbReference type="InterPro" id="IPR000600">
    <property type="entry name" value="ROK"/>
</dbReference>
<dbReference type="EMBL" id="JNVM01000005">
    <property type="protein sequence ID" value="KEQ26895.1"/>
    <property type="molecule type" value="Genomic_DNA"/>
</dbReference>
<keyword evidence="3" id="KW-0859">Xylose metabolism</keyword>
<comment type="caution">
    <text evidence="4">The sequence shown here is derived from an EMBL/GenBank/DDBJ whole genome shotgun (WGS) entry which is preliminary data.</text>
</comment>
<dbReference type="InterPro" id="IPR036388">
    <property type="entry name" value="WH-like_DNA-bd_sf"/>
</dbReference>
<keyword evidence="5" id="KW-1185">Reference proteome</keyword>
<accession>A0A081P872</accession>
<protein>
    <submittedName>
        <fullName evidence="4">Transcriptional regulator</fullName>
    </submittedName>
</protein>
<comment type="similarity">
    <text evidence="2">Belongs to the ROK (NagC/XylR) family.</text>
</comment>
<evidence type="ECO:0000313" key="4">
    <source>
        <dbReference type="EMBL" id="KEQ26895.1"/>
    </source>
</evidence>
<dbReference type="InterPro" id="IPR036390">
    <property type="entry name" value="WH_DNA-bd_sf"/>
</dbReference>
<keyword evidence="3" id="KW-0119">Carbohydrate metabolism</keyword>
<dbReference type="AlphaFoldDB" id="A0A081P872"/>
<dbReference type="Pfam" id="PF00480">
    <property type="entry name" value="ROK"/>
    <property type="match status" value="1"/>
</dbReference>
<dbReference type="RefSeq" id="WP_036678225.1">
    <property type="nucleotide sequence ID" value="NZ_JNVM01000005.1"/>
</dbReference>
<dbReference type="OrthoDB" id="9796533at2"/>
<evidence type="ECO:0000313" key="5">
    <source>
        <dbReference type="Proteomes" id="UP000028123"/>
    </source>
</evidence>
<gene>
    <name evidence="4" type="ORF">ET33_29580</name>
</gene>
<dbReference type="Proteomes" id="UP000028123">
    <property type="component" value="Unassembled WGS sequence"/>
</dbReference>
<evidence type="ECO:0000256" key="2">
    <source>
        <dbReference type="ARBA" id="ARBA00006479"/>
    </source>
</evidence>
<reference evidence="4 5" key="1">
    <citation type="submission" date="2014-06" db="EMBL/GenBank/DDBJ databases">
        <title>Draft genome sequence of Paenibacillus sp. MSt1.</title>
        <authorList>
            <person name="Aw Y.K."/>
            <person name="Ong K.S."/>
            <person name="Gan H.M."/>
            <person name="Lee S.M."/>
        </authorList>
    </citation>
    <scope>NUCLEOTIDE SEQUENCE [LARGE SCALE GENOMIC DNA]</scope>
    <source>
        <strain evidence="4 5">MSt1</strain>
    </source>
</reference>
<evidence type="ECO:0000256" key="3">
    <source>
        <dbReference type="ARBA" id="ARBA00022629"/>
    </source>
</evidence>
<dbReference type="Gene3D" id="3.30.420.40">
    <property type="match status" value="2"/>
</dbReference>
<organism evidence="4 5">
    <name type="scientific">Paenibacillus tyrfis</name>
    <dbReference type="NCBI Taxonomy" id="1501230"/>
    <lineage>
        <taxon>Bacteria</taxon>
        <taxon>Bacillati</taxon>
        <taxon>Bacillota</taxon>
        <taxon>Bacilli</taxon>
        <taxon>Bacillales</taxon>
        <taxon>Paenibacillaceae</taxon>
        <taxon>Paenibacillus</taxon>
    </lineage>
</organism>
<dbReference type="SUPFAM" id="SSF53067">
    <property type="entry name" value="Actin-like ATPase domain"/>
    <property type="match status" value="1"/>
</dbReference>
<dbReference type="eggNOG" id="COG1940">
    <property type="taxonomic scope" value="Bacteria"/>
</dbReference>
<dbReference type="GO" id="GO:0042732">
    <property type="term" value="P:D-xylose metabolic process"/>
    <property type="evidence" value="ECO:0007669"/>
    <property type="project" value="UniProtKB-KW"/>
</dbReference>
<proteinExistence type="inferred from homology"/>
<dbReference type="PANTHER" id="PTHR18964:SF149">
    <property type="entry name" value="BIFUNCTIONAL UDP-N-ACETYLGLUCOSAMINE 2-EPIMERASE_N-ACETYLMANNOSAMINE KINASE"/>
    <property type="match status" value="1"/>
</dbReference>
<name>A0A081P872_9BACL</name>
<dbReference type="InterPro" id="IPR043129">
    <property type="entry name" value="ATPase_NBD"/>
</dbReference>
<dbReference type="Gene3D" id="1.10.10.10">
    <property type="entry name" value="Winged helix-like DNA-binding domain superfamily/Winged helix DNA-binding domain"/>
    <property type="match status" value="1"/>
</dbReference>
<comment type="function">
    <text evidence="1">Transcriptional repressor of xylose-utilizing enzymes.</text>
</comment>
<dbReference type="SUPFAM" id="SSF46785">
    <property type="entry name" value="Winged helix' DNA-binding domain"/>
    <property type="match status" value="1"/>
</dbReference>
<dbReference type="Pfam" id="PF13412">
    <property type="entry name" value="HTH_24"/>
    <property type="match status" value="1"/>
</dbReference>